<evidence type="ECO:0000256" key="1">
    <source>
        <dbReference type="SAM" id="MobiDB-lite"/>
    </source>
</evidence>
<feature type="compositionally biased region" description="Basic residues" evidence="1">
    <location>
        <begin position="1"/>
        <end position="28"/>
    </location>
</feature>
<proteinExistence type="predicted"/>
<accession>A0AAV2LVJ5</accession>
<feature type="compositionally biased region" description="Low complexity" evidence="1">
    <location>
        <begin position="45"/>
        <end position="59"/>
    </location>
</feature>
<dbReference type="AlphaFoldDB" id="A0AAV2LVJ5"/>
<feature type="region of interest" description="Disordered" evidence="1">
    <location>
        <begin position="1"/>
        <end position="59"/>
    </location>
</feature>
<keyword evidence="3" id="KW-1185">Reference proteome</keyword>
<gene>
    <name evidence="2" type="ORF">KC01_LOCUS32497</name>
</gene>
<evidence type="ECO:0000313" key="2">
    <source>
        <dbReference type="EMBL" id="CAL1605076.1"/>
    </source>
</evidence>
<organism evidence="2 3">
    <name type="scientific">Knipowitschia caucasica</name>
    <name type="common">Caucasian dwarf goby</name>
    <name type="synonym">Pomatoschistus caucasicus</name>
    <dbReference type="NCBI Taxonomy" id="637954"/>
    <lineage>
        <taxon>Eukaryota</taxon>
        <taxon>Metazoa</taxon>
        <taxon>Chordata</taxon>
        <taxon>Craniata</taxon>
        <taxon>Vertebrata</taxon>
        <taxon>Euteleostomi</taxon>
        <taxon>Actinopterygii</taxon>
        <taxon>Neopterygii</taxon>
        <taxon>Teleostei</taxon>
        <taxon>Neoteleostei</taxon>
        <taxon>Acanthomorphata</taxon>
        <taxon>Gobiaria</taxon>
        <taxon>Gobiiformes</taxon>
        <taxon>Gobioidei</taxon>
        <taxon>Gobiidae</taxon>
        <taxon>Gobiinae</taxon>
        <taxon>Knipowitschia</taxon>
    </lineage>
</organism>
<reference evidence="2 3" key="1">
    <citation type="submission" date="2024-04" db="EMBL/GenBank/DDBJ databases">
        <authorList>
            <person name="Waldvogel A.-M."/>
            <person name="Schoenle A."/>
        </authorList>
    </citation>
    <scope>NUCLEOTIDE SEQUENCE [LARGE SCALE GENOMIC DNA]</scope>
</reference>
<dbReference type="EMBL" id="OZ035827">
    <property type="protein sequence ID" value="CAL1605076.1"/>
    <property type="molecule type" value="Genomic_DNA"/>
</dbReference>
<protein>
    <submittedName>
        <fullName evidence="2">Uncharacterized protein</fullName>
    </submittedName>
</protein>
<name>A0AAV2LVJ5_KNICA</name>
<dbReference type="Proteomes" id="UP001497482">
    <property type="component" value="Chromosome 5"/>
</dbReference>
<sequence>MKALRFRRRPVSSRRPLKIQGRRCKSRARPYPYPQQVSKPPRRPPSSAAGSSARPWGSSAERQGLLRAVSAAGPRADWLEGSGMSVVAATLDARRALLADLPSYGVRRVPFARAPGGISRNIAILATSMKLVLNPADSKGRLSSNAWVDLKLEDLMVFRAFAASPLARSAGPWGWSSQPCLPGCGGGWRMAGVSLGCWNGGQVPTTVVLAKPRFPHPDAGEERCPASPLKSAGCEKTKMGTTEAALHPSATVATWSR</sequence>
<evidence type="ECO:0000313" key="3">
    <source>
        <dbReference type="Proteomes" id="UP001497482"/>
    </source>
</evidence>